<name>A0A4D6LFI5_VIGUN</name>
<sequence length="124" mass="13885">MDLLRLYLELNVGITLIPHCVSSHLYLTTCRLSYDPFTPTPLKLTKTTRNRPPSSKSLILMKLTKTTPNRPPSSESLILNPHSGESLLGIHFSPSNPINVYTFGTSQILASRFLDFLVFPAKPF</sequence>
<dbReference type="AlphaFoldDB" id="A0A4D6LFI5"/>
<proteinExistence type="predicted"/>
<evidence type="ECO:0000313" key="3">
    <source>
        <dbReference type="Proteomes" id="UP000501690"/>
    </source>
</evidence>
<accession>A0A4D6LFI5</accession>
<dbReference type="Proteomes" id="UP000501690">
    <property type="component" value="Linkage Group LG3"/>
</dbReference>
<evidence type="ECO:0000313" key="2">
    <source>
        <dbReference type="EMBL" id="QCD86974.1"/>
    </source>
</evidence>
<protein>
    <submittedName>
        <fullName evidence="2">Uncharacterized protein</fullName>
    </submittedName>
</protein>
<dbReference type="EMBL" id="CP039347">
    <property type="protein sequence ID" value="QCD86974.1"/>
    <property type="molecule type" value="Genomic_DNA"/>
</dbReference>
<gene>
    <name evidence="1" type="ORF">DEO72_LG3g1504</name>
    <name evidence="2" type="ORF">DEO72_LG3g1505</name>
</gene>
<keyword evidence="3" id="KW-1185">Reference proteome</keyword>
<dbReference type="EMBL" id="CP039347">
    <property type="protein sequence ID" value="QCD86973.1"/>
    <property type="molecule type" value="Genomic_DNA"/>
</dbReference>
<organism evidence="2 3">
    <name type="scientific">Vigna unguiculata</name>
    <name type="common">Cowpea</name>
    <dbReference type="NCBI Taxonomy" id="3917"/>
    <lineage>
        <taxon>Eukaryota</taxon>
        <taxon>Viridiplantae</taxon>
        <taxon>Streptophyta</taxon>
        <taxon>Embryophyta</taxon>
        <taxon>Tracheophyta</taxon>
        <taxon>Spermatophyta</taxon>
        <taxon>Magnoliopsida</taxon>
        <taxon>eudicotyledons</taxon>
        <taxon>Gunneridae</taxon>
        <taxon>Pentapetalae</taxon>
        <taxon>rosids</taxon>
        <taxon>fabids</taxon>
        <taxon>Fabales</taxon>
        <taxon>Fabaceae</taxon>
        <taxon>Papilionoideae</taxon>
        <taxon>50 kb inversion clade</taxon>
        <taxon>NPAAA clade</taxon>
        <taxon>indigoferoid/millettioid clade</taxon>
        <taxon>Phaseoleae</taxon>
        <taxon>Vigna</taxon>
    </lineage>
</organism>
<evidence type="ECO:0000313" key="1">
    <source>
        <dbReference type="EMBL" id="QCD86973.1"/>
    </source>
</evidence>
<reference evidence="2 3" key="1">
    <citation type="submission" date="2019-04" db="EMBL/GenBank/DDBJ databases">
        <title>An improved genome assembly and genetic linkage map for asparagus bean, Vigna unguiculata ssp. sesquipedialis.</title>
        <authorList>
            <person name="Xia Q."/>
            <person name="Zhang R."/>
            <person name="Dong Y."/>
        </authorList>
    </citation>
    <scope>NUCLEOTIDE SEQUENCE [LARGE SCALE GENOMIC DNA]</scope>
    <source>
        <tissue evidence="2">Leaf</tissue>
    </source>
</reference>